<proteinExistence type="predicted"/>
<dbReference type="GeneID" id="63831279"/>
<dbReference type="AlphaFoldDB" id="A0A165FKC6"/>
<accession>A0A165FKC6</accession>
<evidence type="ECO:0000313" key="3">
    <source>
        <dbReference type="Proteomes" id="UP000076871"/>
    </source>
</evidence>
<dbReference type="Proteomes" id="UP000076871">
    <property type="component" value="Unassembled WGS sequence"/>
</dbReference>
<dbReference type="EMBL" id="KV427612">
    <property type="protein sequence ID" value="KZT09104.1"/>
    <property type="molecule type" value="Genomic_DNA"/>
</dbReference>
<gene>
    <name evidence="2" type="ORF">LAESUDRAFT_810758</name>
</gene>
<feature type="region of interest" description="Disordered" evidence="1">
    <location>
        <begin position="1"/>
        <end position="30"/>
    </location>
</feature>
<evidence type="ECO:0000313" key="2">
    <source>
        <dbReference type="EMBL" id="KZT09104.1"/>
    </source>
</evidence>
<keyword evidence="3" id="KW-1185">Reference proteome</keyword>
<dbReference type="InParanoid" id="A0A165FKC6"/>
<dbReference type="RefSeq" id="XP_040766844.1">
    <property type="nucleotide sequence ID" value="XM_040914251.1"/>
</dbReference>
<organism evidence="2 3">
    <name type="scientific">Laetiporus sulphureus 93-53</name>
    <dbReference type="NCBI Taxonomy" id="1314785"/>
    <lineage>
        <taxon>Eukaryota</taxon>
        <taxon>Fungi</taxon>
        <taxon>Dikarya</taxon>
        <taxon>Basidiomycota</taxon>
        <taxon>Agaricomycotina</taxon>
        <taxon>Agaricomycetes</taxon>
        <taxon>Polyporales</taxon>
        <taxon>Laetiporus</taxon>
    </lineage>
</organism>
<protein>
    <submittedName>
        <fullName evidence="2">Uncharacterized protein</fullName>
    </submittedName>
</protein>
<reference evidence="2 3" key="1">
    <citation type="journal article" date="2016" name="Mol. Biol. Evol.">
        <title>Comparative Genomics of Early-Diverging Mushroom-Forming Fungi Provides Insights into the Origins of Lignocellulose Decay Capabilities.</title>
        <authorList>
            <person name="Nagy L.G."/>
            <person name="Riley R."/>
            <person name="Tritt A."/>
            <person name="Adam C."/>
            <person name="Daum C."/>
            <person name="Floudas D."/>
            <person name="Sun H."/>
            <person name="Yadav J.S."/>
            <person name="Pangilinan J."/>
            <person name="Larsson K.H."/>
            <person name="Matsuura K."/>
            <person name="Barry K."/>
            <person name="Labutti K."/>
            <person name="Kuo R."/>
            <person name="Ohm R.A."/>
            <person name="Bhattacharya S.S."/>
            <person name="Shirouzu T."/>
            <person name="Yoshinaga Y."/>
            <person name="Martin F.M."/>
            <person name="Grigoriev I.V."/>
            <person name="Hibbett D.S."/>
        </authorList>
    </citation>
    <scope>NUCLEOTIDE SEQUENCE [LARGE SCALE GENOMIC DNA]</scope>
    <source>
        <strain evidence="2 3">93-53</strain>
    </source>
</reference>
<name>A0A165FKC6_9APHY</name>
<sequence>MAYHEAAKPTPSRPSRRAAGTAAGQSLYRGRGNPTIRDAIPLWRLHPTIDALSHYPVFQVPIPSTLNSSLLALLAGCNERQTGYQHPEEPRASLEVVCFLFGRWVASQQADNLKLERAWKDTRKALKKNKHYWILLEAEVDAKMREEEEVVGS</sequence>
<evidence type="ECO:0000256" key="1">
    <source>
        <dbReference type="SAM" id="MobiDB-lite"/>
    </source>
</evidence>